<dbReference type="Pfam" id="PF06218">
    <property type="entry name" value="NPR2"/>
    <property type="match status" value="1"/>
</dbReference>
<evidence type="ECO:0000256" key="1">
    <source>
        <dbReference type="ARBA" id="ARBA00008433"/>
    </source>
</evidence>
<proteinExistence type="inferred from homology"/>
<dbReference type="GO" id="GO:1904262">
    <property type="term" value="P:negative regulation of TORC1 signaling"/>
    <property type="evidence" value="ECO:0007669"/>
    <property type="project" value="TreeGrafter"/>
</dbReference>
<evidence type="ECO:0000313" key="3">
    <source>
        <dbReference type="EMBL" id="GAV53044.1"/>
    </source>
</evidence>
<protein>
    <recommendedName>
        <fullName evidence="5">Nitrogen permease regulator 2</fullName>
    </recommendedName>
</protein>
<dbReference type="EMBL" id="BDGX01000035">
    <property type="protein sequence ID" value="GAV53044.1"/>
    <property type="molecule type" value="Genomic_DNA"/>
</dbReference>
<feature type="compositionally biased region" description="Low complexity" evidence="2">
    <location>
        <begin position="383"/>
        <end position="393"/>
    </location>
</feature>
<evidence type="ECO:0008006" key="5">
    <source>
        <dbReference type="Google" id="ProtNLM"/>
    </source>
</evidence>
<gene>
    <name evidence="3" type="ORF">ZYGR_0AI03260</name>
</gene>
<dbReference type="InterPro" id="IPR009348">
    <property type="entry name" value="NPR2-like"/>
</dbReference>
<dbReference type="GO" id="GO:0005774">
    <property type="term" value="C:vacuolar membrane"/>
    <property type="evidence" value="ECO:0007669"/>
    <property type="project" value="TreeGrafter"/>
</dbReference>
<dbReference type="GO" id="GO:0010508">
    <property type="term" value="P:positive regulation of autophagy"/>
    <property type="evidence" value="ECO:0007669"/>
    <property type="project" value="TreeGrafter"/>
</dbReference>
<feature type="region of interest" description="Disordered" evidence="2">
    <location>
        <begin position="372"/>
        <end position="405"/>
    </location>
</feature>
<sequence>MDKSSLNFKGRSLRYIRIHANAEEMTDQFEGFVPIHTLFYAVFHPTKGTQVRYEYPPGNLEYNNINFDAIKNYIIPKPQLCHKLLTLKYKNYRIACYPVTVNSPYYARNFFSFNFVFVFPYDCETSSYEPAIARLGKMFRVLEEQNQILSKAENDPIYFDFKLADNTTEQDGKLNPEKGFKGLTKSQGMALEKYNEIMKDLENEKPDFSVQDLVMRIFQDLNNYSECLIPIDEGNAVDIKIFPLKTPPNSCISVEDVPISTVNLKKIIDVNWDPTMLKIVPYIDGLNSISKIAKLSDSDVSLVLECIKHLVYYNCVMLADIFQFSNIYAPTSLIRQFLTDPTLASECQSHVALAGNSSLSRIPFERSRKFDFNDMDQSKNPESASRTTSMSSKSDSKSRRPYLKNPYKLNQRSQSSFSSTNTNISHDLPKHLPTKACLFDLYRTLSQGVTVREWYKLNYPIIKKNDIDVRRFITFGAIKGIIYRCYPFPVMKKMSIFDLAHTLHTAGNLNQVTKKGKGQRNHMESRYVLSTSDMKLGEGSKMHQNFSVDIADEVLRNVYKKLSNTKEPNSRDDYPLPRIYREESHVSLSALSGDNVSHPKKPERVSKVAFDVNKDDLVPYSLPQQKVKSKERDAAKWDRAKNNQKIVLLESVAAADCLDKICVKLEKPRHEVEELLHELGDYKMINS</sequence>
<dbReference type="Proteomes" id="UP000187013">
    <property type="component" value="Unassembled WGS sequence"/>
</dbReference>
<comment type="similarity">
    <text evidence="1">Belongs to the NPR2 family.</text>
</comment>
<dbReference type="PANTHER" id="PTHR12991:SF10">
    <property type="entry name" value="GATOR COMPLEX PROTEIN NPRL2"/>
    <property type="match status" value="1"/>
</dbReference>
<comment type="caution">
    <text evidence="3">The sequence shown here is derived from an EMBL/GenBank/DDBJ whole genome shotgun (WGS) entry which is preliminary data.</text>
</comment>
<evidence type="ECO:0000256" key="2">
    <source>
        <dbReference type="SAM" id="MobiDB-lite"/>
    </source>
</evidence>
<dbReference type="AlphaFoldDB" id="A0A1Q3AB97"/>
<accession>A0A1Q3AB97</accession>
<dbReference type="GO" id="GO:1990130">
    <property type="term" value="C:GATOR1 complex"/>
    <property type="evidence" value="ECO:0007669"/>
    <property type="project" value="TreeGrafter"/>
</dbReference>
<name>A0A1Q3AB97_ZYGRO</name>
<reference evidence="3 4" key="1">
    <citation type="submission" date="2016-08" db="EMBL/GenBank/DDBJ databases">
        <title>Draft genome sequence of allopolyploid Zygosaccharomyces rouxii.</title>
        <authorList>
            <person name="Watanabe J."/>
            <person name="Uehara K."/>
            <person name="Mogi Y."/>
            <person name="Tsukioka Y."/>
        </authorList>
    </citation>
    <scope>NUCLEOTIDE SEQUENCE [LARGE SCALE GENOMIC DNA]</scope>
    <source>
        <strain evidence="3 4">NBRC 110957</strain>
    </source>
</reference>
<dbReference type="OrthoDB" id="338854at2759"/>
<organism evidence="3 4">
    <name type="scientific">Zygosaccharomyces rouxii</name>
    <dbReference type="NCBI Taxonomy" id="4956"/>
    <lineage>
        <taxon>Eukaryota</taxon>
        <taxon>Fungi</taxon>
        <taxon>Dikarya</taxon>
        <taxon>Ascomycota</taxon>
        <taxon>Saccharomycotina</taxon>
        <taxon>Saccharomycetes</taxon>
        <taxon>Saccharomycetales</taxon>
        <taxon>Saccharomycetaceae</taxon>
        <taxon>Zygosaccharomyces</taxon>
    </lineage>
</organism>
<dbReference type="GO" id="GO:0005096">
    <property type="term" value="F:GTPase activator activity"/>
    <property type="evidence" value="ECO:0007669"/>
    <property type="project" value="TreeGrafter"/>
</dbReference>
<dbReference type="PANTHER" id="PTHR12991">
    <property type="entry name" value="NITROGEN PERMEASE REGULATOR 2/TUMOR SUPPRESSOR CANDIDATE 4"/>
    <property type="match status" value="1"/>
</dbReference>
<evidence type="ECO:0000313" key="4">
    <source>
        <dbReference type="Proteomes" id="UP000187013"/>
    </source>
</evidence>